<name>A0ABX8R7D4_9ACTN</name>
<protein>
    <submittedName>
        <fullName evidence="2">Amidohydrolase family protein</fullName>
    </submittedName>
</protein>
<proteinExistence type="predicted"/>
<evidence type="ECO:0000313" key="3">
    <source>
        <dbReference type="Proteomes" id="UP001049518"/>
    </source>
</evidence>
<organism evidence="2 3">
    <name type="scientific">Actinomadura graeca</name>
    <dbReference type="NCBI Taxonomy" id="2750812"/>
    <lineage>
        <taxon>Bacteria</taxon>
        <taxon>Bacillati</taxon>
        <taxon>Actinomycetota</taxon>
        <taxon>Actinomycetes</taxon>
        <taxon>Streptosporangiales</taxon>
        <taxon>Thermomonosporaceae</taxon>
        <taxon>Actinomadura</taxon>
    </lineage>
</organism>
<sequence length="398" mass="41524">MLTGVPGEVIPDGAVLVRDGLIEDVGPAADVIGRAAAGTPRVSFPEARILPGLIDVHVHLVFDGGEDPVATLAATGDPALVLDMAARARRLLDVGVTTVRDLGDRNGLAARLRDAVAAGTVPGPRILTAGAPITVTGGHCSFLGGQADGVEQVRALVRRQAEDGVDVIKVMVTGGHLTPEGPSSWELQYGTEEVAAAVEEARRFGLRVAAHVHTREGVEVAVAAGAHTLEHCTFLTEAGPPAGPDADEKLIRTIAEKGVYVCPTFHGGMGALETRFGADVLRPWLEIRRDQHEQGVRLIAGTDAGVTGVGVEQYAEGLRWLGRAGLPADAVIAMATSVAADALDLGGRTGRLRPGLDADLIVVDGDPRADLSVLRHPRLVVARGRFHVPRAGESLPWE</sequence>
<gene>
    <name evidence="2" type="ORF">AGRA3207_005095</name>
</gene>
<reference evidence="2" key="1">
    <citation type="submission" date="2020-07" db="EMBL/GenBank/DDBJ databases">
        <authorList>
            <person name="Tarantini F.S."/>
            <person name="Hong K.W."/>
            <person name="Chan K.G."/>
        </authorList>
    </citation>
    <scope>NUCLEOTIDE SEQUENCE</scope>
    <source>
        <strain evidence="2">32-07</strain>
    </source>
</reference>
<dbReference type="Proteomes" id="UP001049518">
    <property type="component" value="Chromosome"/>
</dbReference>
<keyword evidence="3" id="KW-1185">Reference proteome</keyword>
<dbReference type="InterPro" id="IPR006680">
    <property type="entry name" value="Amidohydro-rel"/>
</dbReference>
<dbReference type="PANTHER" id="PTHR43135:SF3">
    <property type="entry name" value="ALPHA-D-RIBOSE 1-METHYLPHOSPHONATE 5-TRIPHOSPHATE DIPHOSPHATASE"/>
    <property type="match status" value="1"/>
</dbReference>
<dbReference type="CDD" id="cd01299">
    <property type="entry name" value="Met_dep_hydrolase_A"/>
    <property type="match status" value="1"/>
</dbReference>
<dbReference type="Gene3D" id="3.20.20.140">
    <property type="entry name" value="Metal-dependent hydrolases"/>
    <property type="match status" value="1"/>
</dbReference>
<dbReference type="InterPro" id="IPR011059">
    <property type="entry name" value="Metal-dep_hydrolase_composite"/>
</dbReference>
<dbReference type="SUPFAM" id="SSF51556">
    <property type="entry name" value="Metallo-dependent hydrolases"/>
    <property type="match status" value="1"/>
</dbReference>
<dbReference type="InterPro" id="IPR051781">
    <property type="entry name" value="Metallo-dep_Hydrolase"/>
</dbReference>
<dbReference type="EMBL" id="CP059572">
    <property type="protein sequence ID" value="QXJ26733.1"/>
    <property type="molecule type" value="Genomic_DNA"/>
</dbReference>
<accession>A0ABX8R7D4</accession>
<dbReference type="Pfam" id="PF01979">
    <property type="entry name" value="Amidohydro_1"/>
    <property type="match status" value="1"/>
</dbReference>
<feature type="domain" description="Amidohydrolase-related" evidence="1">
    <location>
        <begin position="49"/>
        <end position="380"/>
    </location>
</feature>
<dbReference type="Gene3D" id="2.30.40.10">
    <property type="entry name" value="Urease, subunit C, domain 1"/>
    <property type="match status" value="1"/>
</dbReference>
<dbReference type="InterPro" id="IPR057744">
    <property type="entry name" value="OTAase-like"/>
</dbReference>
<dbReference type="SUPFAM" id="SSF51338">
    <property type="entry name" value="Composite domain of metallo-dependent hydrolases"/>
    <property type="match status" value="1"/>
</dbReference>
<dbReference type="PANTHER" id="PTHR43135">
    <property type="entry name" value="ALPHA-D-RIBOSE 1-METHYLPHOSPHONATE 5-TRIPHOSPHATE DIPHOSPHATASE"/>
    <property type="match status" value="1"/>
</dbReference>
<evidence type="ECO:0000259" key="1">
    <source>
        <dbReference type="Pfam" id="PF01979"/>
    </source>
</evidence>
<dbReference type="InterPro" id="IPR032466">
    <property type="entry name" value="Metal_Hydrolase"/>
</dbReference>
<evidence type="ECO:0000313" key="2">
    <source>
        <dbReference type="EMBL" id="QXJ26733.1"/>
    </source>
</evidence>